<evidence type="ECO:0000313" key="2">
    <source>
        <dbReference type="Proteomes" id="UP001500326"/>
    </source>
</evidence>
<protein>
    <submittedName>
        <fullName evidence="1">Uncharacterized protein</fullName>
    </submittedName>
</protein>
<name>A0ABN2S282_9MICO</name>
<proteinExistence type="predicted"/>
<dbReference type="Proteomes" id="UP001500326">
    <property type="component" value="Unassembled WGS sequence"/>
</dbReference>
<reference evidence="1 2" key="1">
    <citation type="journal article" date="2019" name="Int. J. Syst. Evol. Microbiol.">
        <title>The Global Catalogue of Microorganisms (GCM) 10K type strain sequencing project: providing services to taxonomists for standard genome sequencing and annotation.</title>
        <authorList>
            <consortium name="The Broad Institute Genomics Platform"/>
            <consortium name="The Broad Institute Genome Sequencing Center for Infectious Disease"/>
            <person name="Wu L."/>
            <person name="Ma J."/>
        </authorList>
    </citation>
    <scope>NUCLEOTIDE SEQUENCE [LARGE SCALE GENOMIC DNA]</scope>
    <source>
        <strain evidence="1 2">JCM 14902</strain>
    </source>
</reference>
<keyword evidence="2" id="KW-1185">Reference proteome</keyword>
<gene>
    <name evidence="1" type="ORF">GCM10009777_10500</name>
</gene>
<comment type="caution">
    <text evidence="1">The sequence shown here is derived from an EMBL/GenBank/DDBJ whole genome shotgun (WGS) entry which is preliminary data.</text>
</comment>
<evidence type="ECO:0000313" key="1">
    <source>
        <dbReference type="EMBL" id="GAA1979130.1"/>
    </source>
</evidence>
<organism evidence="1 2">
    <name type="scientific">Microbacterium pumilum</name>
    <dbReference type="NCBI Taxonomy" id="344165"/>
    <lineage>
        <taxon>Bacteria</taxon>
        <taxon>Bacillati</taxon>
        <taxon>Actinomycetota</taxon>
        <taxon>Actinomycetes</taxon>
        <taxon>Micrococcales</taxon>
        <taxon>Microbacteriaceae</taxon>
        <taxon>Microbacterium</taxon>
    </lineage>
</organism>
<dbReference type="EMBL" id="BAAAOH010000001">
    <property type="protein sequence ID" value="GAA1979130.1"/>
    <property type="molecule type" value="Genomic_DNA"/>
</dbReference>
<sequence length="84" mass="9275">MIDRADAEAVIYRVAVSAFAYYPDKATKEPGYTVDEDVEWSLEPVSALDSAQTAELEDRIREAITSLACDRQGFIQYVLGLADA</sequence>
<accession>A0ABN2S282</accession>
<dbReference type="RefSeq" id="WP_344059214.1">
    <property type="nucleotide sequence ID" value="NZ_BAAAOH010000001.1"/>
</dbReference>